<accession>A0A8H6RTV7</accession>
<feature type="active site" description="Charge relay system" evidence="15">
    <location>
        <position position="291"/>
    </location>
</feature>
<dbReference type="FunFam" id="3.40.50.200:FF:000015">
    <property type="entry name" value="Tripeptidyl peptidase A"/>
    <property type="match status" value="1"/>
</dbReference>
<dbReference type="CDD" id="cd04056">
    <property type="entry name" value="Peptidases_S53"/>
    <property type="match status" value="1"/>
</dbReference>
<gene>
    <name evidence="18" type="ORF">HII31_01916</name>
</gene>
<feature type="active site" description="Charge relay system" evidence="15">
    <location>
        <position position="515"/>
    </location>
</feature>
<evidence type="ECO:0000256" key="4">
    <source>
        <dbReference type="ARBA" id="ARBA00012462"/>
    </source>
</evidence>
<keyword evidence="6 15" id="KW-0645">Protease</keyword>
<dbReference type="Pfam" id="PF09286">
    <property type="entry name" value="Pro-kuma_activ"/>
    <property type="match status" value="1"/>
</dbReference>
<evidence type="ECO:0000256" key="3">
    <source>
        <dbReference type="ARBA" id="ARBA00004239"/>
    </source>
</evidence>
<dbReference type="Proteomes" id="UP000660729">
    <property type="component" value="Unassembled WGS sequence"/>
</dbReference>
<evidence type="ECO:0000256" key="11">
    <source>
        <dbReference type="ARBA" id="ARBA00022837"/>
    </source>
</evidence>
<proteinExistence type="predicted"/>
<evidence type="ECO:0000313" key="18">
    <source>
        <dbReference type="EMBL" id="KAF7196777.1"/>
    </source>
</evidence>
<evidence type="ECO:0000256" key="16">
    <source>
        <dbReference type="SAM" id="SignalP"/>
    </source>
</evidence>
<comment type="caution">
    <text evidence="18">The sequence shown here is derived from an EMBL/GenBank/DDBJ whole genome shotgun (WGS) entry which is preliminary data.</text>
</comment>
<keyword evidence="7 15" id="KW-0479">Metal-binding</keyword>
<dbReference type="Pfam" id="PF00082">
    <property type="entry name" value="Peptidase_S8"/>
    <property type="match status" value="1"/>
</dbReference>
<keyword evidence="14" id="KW-0325">Glycoprotein</keyword>
<organism evidence="18 19">
    <name type="scientific">Pseudocercospora fuligena</name>
    <dbReference type="NCBI Taxonomy" id="685502"/>
    <lineage>
        <taxon>Eukaryota</taxon>
        <taxon>Fungi</taxon>
        <taxon>Dikarya</taxon>
        <taxon>Ascomycota</taxon>
        <taxon>Pezizomycotina</taxon>
        <taxon>Dothideomycetes</taxon>
        <taxon>Dothideomycetidae</taxon>
        <taxon>Mycosphaerellales</taxon>
        <taxon>Mycosphaerellaceae</taxon>
        <taxon>Pseudocercospora</taxon>
    </lineage>
</organism>
<feature type="domain" description="Peptidase S53" evidence="17">
    <location>
        <begin position="213"/>
        <end position="615"/>
    </location>
</feature>
<evidence type="ECO:0000256" key="14">
    <source>
        <dbReference type="ARBA" id="ARBA00023180"/>
    </source>
</evidence>
<comment type="subcellular location">
    <subcellularLocation>
        <location evidence="3">Secreted</location>
        <location evidence="3">Extracellular space</location>
    </subcellularLocation>
</comment>
<keyword evidence="12" id="KW-0843">Virulence</keyword>
<comment type="function">
    <text evidence="2">Secreted tripeptidyl-peptidase which degrades proteins at acidic pHs and is involved in virulence.</text>
</comment>
<reference evidence="18" key="1">
    <citation type="submission" date="2020-04" db="EMBL/GenBank/DDBJ databases">
        <title>Draft genome resource of the tomato pathogen Pseudocercospora fuligena.</title>
        <authorList>
            <person name="Zaccaron A."/>
        </authorList>
    </citation>
    <scope>NUCLEOTIDE SEQUENCE</scope>
    <source>
        <strain evidence="18">PF001</strain>
    </source>
</reference>
<evidence type="ECO:0000259" key="17">
    <source>
        <dbReference type="PROSITE" id="PS51695"/>
    </source>
</evidence>
<dbReference type="InterPro" id="IPR015366">
    <property type="entry name" value="S53_propep"/>
</dbReference>
<dbReference type="OrthoDB" id="409122at2759"/>
<dbReference type="PANTHER" id="PTHR14218">
    <property type="entry name" value="PROTEASE S8 TRIPEPTIDYL PEPTIDASE I CLN2"/>
    <property type="match status" value="1"/>
</dbReference>
<evidence type="ECO:0000256" key="12">
    <source>
        <dbReference type="ARBA" id="ARBA00023026"/>
    </source>
</evidence>
<feature type="binding site" evidence="15">
    <location>
        <position position="557"/>
    </location>
    <ligand>
        <name>Ca(2+)</name>
        <dbReference type="ChEBI" id="CHEBI:29108"/>
    </ligand>
</feature>
<dbReference type="EC" id="3.4.14.10" evidence="4"/>
<feature type="binding site" evidence="15">
    <location>
        <position position="595"/>
    </location>
    <ligand>
        <name>Ca(2+)</name>
        <dbReference type="ChEBI" id="CHEBI:29108"/>
    </ligand>
</feature>
<feature type="chain" id="PRO_5034112829" description="tripeptidyl-peptidase II" evidence="16">
    <location>
        <begin position="17"/>
        <end position="621"/>
    </location>
</feature>
<dbReference type="GO" id="GO:0005576">
    <property type="term" value="C:extracellular region"/>
    <property type="evidence" value="ECO:0007669"/>
    <property type="project" value="UniProtKB-SubCell"/>
</dbReference>
<dbReference type="InterPro" id="IPR030400">
    <property type="entry name" value="Sedolisin_dom"/>
</dbReference>
<evidence type="ECO:0000256" key="5">
    <source>
        <dbReference type="ARBA" id="ARBA00022525"/>
    </source>
</evidence>
<evidence type="ECO:0000256" key="8">
    <source>
        <dbReference type="ARBA" id="ARBA00022729"/>
    </source>
</evidence>
<dbReference type="PROSITE" id="PS51695">
    <property type="entry name" value="SEDOLISIN"/>
    <property type="match status" value="1"/>
</dbReference>
<dbReference type="Gene3D" id="3.40.50.200">
    <property type="entry name" value="Peptidase S8/S53 domain"/>
    <property type="match status" value="1"/>
</dbReference>
<feature type="signal peptide" evidence="16">
    <location>
        <begin position="1"/>
        <end position="16"/>
    </location>
</feature>
<evidence type="ECO:0000256" key="7">
    <source>
        <dbReference type="ARBA" id="ARBA00022723"/>
    </source>
</evidence>
<evidence type="ECO:0000313" key="19">
    <source>
        <dbReference type="Proteomes" id="UP000660729"/>
    </source>
</evidence>
<keyword evidence="9 15" id="KW-0378">Hydrolase</keyword>
<dbReference type="PANTHER" id="PTHR14218:SF34">
    <property type="entry name" value="TRIPEPTIDYL-PEPTIDASE SED4"/>
    <property type="match status" value="1"/>
</dbReference>
<name>A0A8H6RTV7_9PEZI</name>
<keyword evidence="13" id="KW-0865">Zymogen</keyword>
<evidence type="ECO:0000256" key="2">
    <source>
        <dbReference type="ARBA" id="ARBA00002451"/>
    </source>
</evidence>
<evidence type="ECO:0000256" key="10">
    <source>
        <dbReference type="ARBA" id="ARBA00022825"/>
    </source>
</evidence>
<dbReference type="GO" id="GO:0004252">
    <property type="term" value="F:serine-type endopeptidase activity"/>
    <property type="evidence" value="ECO:0007669"/>
    <property type="project" value="UniProtKB-UniRule"/>
</dbReference>
<feature type="non-terminal residue" evidence="18">
    <location>
        <position position="621"/>
    </location>
</feature>
<feature type="binding site" evidence="15">
    <location>
        <position position="558"/>
    </location>
    <ligand>
        <name>Ca(2+)</name>
        <dbReference type="ChEBI" id="CHEBI:29108"/>
    </ligand>
</feature>
<evidence type="ECO:0000256" key="15">
    <source>
        <dbReference type="PROSITE-ProRule" id="PRU01032"/>
    </source>
</evidence>
<keyword evidence="10 15" id="KW-0720">Serine protease</keyword>
<keyword evidence="19" id="KW-1185">Reference proteome</keyword>
<protein>
    <recommendedName>
        <fullName evidence="4">tripeptidyl-peptidase II</fullName>
        <ecNumber evidence="4">3.4.14.10</ecNumber>
    </recommendedName>
</protein>
<comment type="cofactor">
    <cofactor evidence="15">
        <name>Ca(2+)</name>
        <dbReference type="ChEBI" id="CHEBI:29108"/>
    </cofactor>
    <text evidence="15">Binds 1 Ca(2+) ion per subunit.</text>
</comment>
<feature type="active site" description="Charge relay system" evidence="15">
    <location>
        <position position="295"/>
    </location>
</feature>
<sequence length="621" mass="67143">MCSIVSLLPLATLVASVHEQLTQLPTGWEDSDVAVSSGDAIQLQVALAYSNLDQLEPRLKDVSTPGSASYGRYLDVEEVNNLFAPSEAAILAVKEWLKQSGISEINCNGHTVSFRTTIGIANNLLDTEFKLYRSNIEHTLRTTQYTIPDDLAQYVDFISPTTYFGGPNSQHMVSYPTSSGSDTASEVGPWQTSCLKSITIENKFKNRTRTLDLISPMCLRKMYNIDDYKADPKSGSTIAFGNFLNESVTYADLAQFERIFNISAQNFSVLAFPNGDAFGDNSNPETLRHLEANLDVQTIVGLVGGLPIGAYYTSGLAPFQPDLLGPNISANQNEPFLQFYHYLLSQPNSNLPWVITNSYGDHENTVPEYYAKRVCNMIGMMGLRGRTILESTGDEGVGAVCLANGLDGPPQFTAYFPATCPYITAVGGTAFLNPVTAWNRSSGGFSNYFPTAWYQAEAVRTYLDNYISEDTKDYYSSNNYSDFRGRAVPDIAAHSGYPEYLTVNNSTLGPIGGTSAAAPVVGAIVALLNDARFRAGQPAIGFANPWLYNISSTAVTDIVLGGSVGCQGHNLQTHKALNGAGIIRYASWNATVGWDPVTGLGTPNFAAMKAAACNFSGDIGN</sequence>
<keyword evidence="5" id="KW-0964">Secreted</keyword>
<dbReference type="InterPro" id="IPR050819">
    <property type="entry name" value="Tripeptidyl-peptidase_I"/>
</dbReference>
<keyword evidence="8 16" id="KW-0732">Signal</keyword>
<dbReference type="InterPro" id="IPR000209">
    <property type="entry name" value="Peptidase_S8/S53_dom"/>
</dbReference>
<dbReference type="GO" id="GO:0008240">
    <property type="term" value="F:tripeptidyl-peptidase activity"/>
    <property type="evidence" value="ECO:0007669"/>
    <property type="project" value="UniProtKB-EC"/>
</dbReference>
<keyword evidence="11 15" id="KW-0106">Calcium</keyword>
<evidence type="ECO:0000256" key="1">
    <source>
        <dbReference type="ARBA" id="ARBA00001910"/>
    </source>
</evidence>
<evidence type="ECO:0000256" key="13">
    <source>
        <dbReference type="ARBA" id="ARBA00023145"/>
    </source>
</evidence>
<dbReference type="SMART" id="SM00944">
    <property type="entry name" value="Pro-kuma_activ"/>
    <property type="match status" value="1"/>
</dbReference>
<dbReference type="SUPFAM" id="SSF54897">
    <property type="entry name" value="Protease propeptides/inhibitors"/>
    <property type="match status" value="1"/>
</dbReference>
<evidence type="ECO:0000256" key="9">
    <source>
        <dbReference type="ARBA" id="ARBA00022801"/>
    </source>
</evidence>
<dbReference type="InterPro" id="IPR036852">
    <property type="entry name" value="Peptidase_S8/S53_dom_sf"/>
</dbReference>
<dbReference type="EMBL" id="JABCIY010000023">
    <property type="protein sequence ID" value="KAF7196777.1"/>
    <property type="molecule type" value="Genomic_DNA"/>
</dbReference>
<feature type="binding site" evidence="15">
    <location>
        <position position="593"/>
    </location>
    <ligand>
        <name>Ca(2+)</name>
        <dbReference type="ChEBI" id="CHEBI:29108"/>
    </ligand>
</feature>
<dbReference type="SUPFAM" id="SSF52743">
    <property type="entry name" value="Subtilisin-like"/>
    <property type="match status" value="1"/>
</dbReference>
<evidence type="ECO:0000256" key="6">
    <source>
        <dbReference type="ARBA" id="ARBA00022670"/>
    </source>
</evidence>
<dbReference type="GO" id="GO:0006508">
    <property type="term" value="P:proteolysis"/>
    <property type="evidence" value="ECO:0007669"/>
    <property type="project" value="UniProtKB-KW"/>
</dbReference>
<dbReference type="CDD" id="cd11377">
    <property type="entry name" value="Pro-peptidase_S53"/>
    <property type="match status" value="1"/>
</dbReference>
<dbReference type="AlphaFoldDB" id="A0A8H6RTV7"/>
<comment type="catalytic activity">
    <reaction evidence="1">
        <text>Release of an N-terminal tripeptide from a polypeptide.</text>
        <dbReference type="EC" id="3.4.14.10"/>
    </reaction>
</comment>
<dbReference type="GO" id="GO:0046872">
    <property type="term" value="F:metal ion binding"/>
    <property type="evidence" value="ECO:0007669"/>
    <property type="project" value="UniProtKB-UniRule"/>
</dbReference>